<evidence type="ECO:0000256" key="1">
    <source>
        <dbReference type="ARBA" id="ARBA00004127"/>
    </source>
</evidence>
<dbReference type="HOGENOM" id="CLU_053247_2_1_11"/>
<name>Q1AZT9_RUBXD</name>
<accession>Q1AZT9</accession>
<dbReference type="PANTHER" id="PTHR33876:SF4">
    <property type="entry name" value="CHLOROPLAST PROTEIN FOR GROWTH AND FERTILITY 2"/>
    <property type="match status" value="1"/>
</dbReference>
<organism evidence="8 9">
    <name type="scientific">Rubrobacter xylanophilus (strain DSM 9941 / JCM 11954 / NBRC 16129 / PRD-1)</name>
    <dbReference type="NCBI Taxonomy" id="266117"/>
    <lineage>
        <taxon>Bacteria</taxon>
        <taxon>Bacillati</taxon>
        <taxon>Actinomycetota</taxon>
        <taxon>Rubrobacteria</taxon>
        <taxon>Rubrobacterales</taxon>
        <taxon>Rubrobacteraceae</taxon>
        <taxon>Rubrobacter</taxon>
    </lineage>
</organism>
<dbReference type="RefSeq" id="WP_011563107.1">
    <property type="nucleotide sequence ID" value="NC_008148.1"/>
</dbReference>
<evidence type="ECO:0000256" key="3">
    <source>
        <dbReference type="ARBA" id="ARBA00022596"/>
    </source>
</evidence>
<feature type="transmembrane region" description="Helical" evidence="7">
    <location>
        <begin position="6"/>
        <end position="29"/>
    </location>
</feature>
<feature type="transmembrane region" description="Helical" evidence="7">
    <location>
        <begin position="61"/>
        <end position="81"/>
    </location>
</feature>
<keyword evidence="2 7" id="KW-0813">Transport</keyword>
<evidence type="ECO:0000256" key="2">
    <source>
        <dbReference type="ARBA" id="ARBA00022448"/>
    </source>
</evidence>
<keyword evidence="9" id="KW-1185">Reference proteome</keyword>
<dbReference type="eggNOG" id="COG2215">
    <property type="taxonomic scope" value="Bacteria"/>
</dbReference>
<dbReference type="KEGG" id="rxy:Rxyl_0110"/>
<dbReference type="Pfam" id="PF03824">
    <property type="entry name" value="NicO"/>
    <property type="match status" value="1"/>
</dbReference>
<comment type="subcellular location">
    <subcellularLocation>
        <location evidence="7">Cell membrane</location>
        <topology evidence="7">Multi-pass membrane protein</topology>
    </subcellularLocation>
    <subcellularLocation>
        <location evidence="1">Endomembrane system</location>
        <topology evidence="1">Multi-pass membrane protein</topology>
    </subcellularLocation>
</comment>
<evidence type="ECO:0000256" key="6">
    <source>
        <dbReference type="ARBA" id="ARBA00023136"/>
    </source>
</evidence>
<proteinExistence type="inferred from homology"/>
<dbReference type="EMBL" id="CP000386">
    <property type="protein sequence ID" value="ABG03089.1"/>
    <property type="molecule type" value="Genomic_DNA"/>
</dbReference>
<evidence type="ECO:0000313" key="9">
    <source>
        <dbReference type="Proteomes" id="UP000006637"/>
    </source>
</evidence>
<evidence type="ECO:0000313" key="8">
    <source>
        <dbReference type="EMBL" id="ABG03089.1"/>
    </source>
</evidence>
<dbReference type="PANTHER" id="PTHR33876">
    <property type="entry name" value="UNNAMED PRODUCT"/>
    <property type="match status" value="1"/>
</dbReference>
<feature type="transmembrane region" description="Helical" evidence="7">
    <location>
        <begin position="223"/>
        <end position="248"/>
    </location>
</feature>
<feature type="transmembrane region" description="Helical" evidence="7">
    <location>
        <begin position="93"/>
        <end position="111"/>
    </location>
</feature>
<dbReference type="GO" id="GO:0012505">
    <property type="term" value="C:endomembrane system"/>
    <property type="evidence" value="ECO:0007669"/>
    <property type="project" value="UniProtKB-SubCell"/>
</dbReference>
<dbReference type="AlphaFoldDB" id="Q1AZT9"/>
<keyword evidence="6 7" id="KW-0472">Membrane</keyword>
<feature type="transmembrane region" description="Helical" evidence="7">
    <location>
        <begin position="185"/>
        <end position="211"/>
    </location>
</feature>
<protein>
    <recommendedName>
        <fullName evidence="7">Nickel/cobalt efflux system</fullName>
    </recommendedName>
</protein>
<dbReference type="InterPro" id="IPR052776">
    <property type="entry name" value="Chloro_ReproSupport/MetalTrans"/>
</dbReference>
<comment type="similarity">
    <text evidence="7">Belongs to the NiCoT transporter (TC 2.A.52) family.</text>
</comment>
<dbReference type="GO" id="GO:0015099">
    <property type="term" value="F:nickel cation transmembrane transporter activity"/>
    <property type="evidence" value="ECO:0007669"/>
    <property type="project" value="UniProtKB-UniRule"/>
</dbReference>
<dbReference type="OrthoDB" id="5242829at2"/>
<evidence type="ECO:0000256" key="7">
    <source>
        <dbReference type="RuleBase" id="RU362101"/>
    </source>
</evidence>
<keyword evidence="3" id="KW-0533">Nickel</keyword>
<dbReference type="GO" id="GO:0005886">
    <property type="term" value="C:plasma membrane"/>
    <property type="evidence" value="ECO:0007669"/>
    <property type="project" value="UniProtKB-SubCell"/>
</dbReference>
<keyword evidence="5 7" id="KW-1133">Transmembrane helix</keyword>
<evidence type="ECO:0000256" key="4">
    <source>
        <dbReference type="ARBA" id="ARBA00022692"/>
    </source>
</evidence>
<sequence length="250" mass="26357">MAEIDAWLEGFMHGSGVLVVLLLSLVLGLRHATDPDHLAAVTTLIASEKERRRTRRAMSMGLCWGLGHGTTLILVGLPLVLLGRHLPEPVQQGAEVAIGGIIVLLAARLLLRWRRGMFHAHAHEHDGEVHRHLHSHAGHRSHDHDHASPLHTPLSAYAIGLVHGVGGSGGLTLLLLSTIPERAEAAAALLLFAVGTALSMALLSTAFGLAIAGGPVGRNFERVAPALGVLGMGFGTWYALGALGVVAYPF</sequence>
<evidence type="ECO:0000256" key="5">
    <source>
        <dbReference type="ARBA" id="ARBA00022989"/>
    </source>
</evidence>
<keyword evidence="4 7" id="KW-0812">Transmembrane</keyword>
<gene>
    <name evidence="8" type="ordered locus">Rxyl_0110</name>
</gene>
<feature type="transmembrane region" description="Helical" evidence="7">
    <location>
        <begin position="156"/>
        <end position="179"/>
    </location>
</feature>
<dbReference type="InterPro" id="IPR011541">
    <property type="entry name" value="Ni/Co_transpt_high_affinity"/>
</dbReference>
<reference evidence="8 9" key="1">
    <citation type="submission" date="2006-06" db="EMBL/GenBank/DDBJ databases">
        <title>Complete sequence of Rubrobacter xylanophilus DSM 9941.</title>
        <authorList>
            <consortium name="US DOE Joint Genome Institute"/>
            <person name="Copeland A."/>
            <person name="Lucas S."/>
            <person name="Lapidus A."/>
            <person name="Barry K."/>
            <person name="Detter J.C."/>
            <person name="Glavina del Rio T."/>
            <person name="Hammon N."/>
            <person name="Israni S."/>
            <person name="Dalin E."/>
            <person name="Tice H."/>
            <person name="Pitluck S."/>
            <person name="Munk A.C."/>
            <person name="Brettin T."/>
            <person name="Bruce D."/>
            <person name="Han C."/>
            <person name="Tapia R."/>
            <person name="Gilna P."/>
            <person name="Schmutz J."/>
            <person name="Larimer F."/>
            <person name="Land M."/>
            <person name="Hauser L."/>
            <person name="Kyrpides N."/>
            <person name="Lykidis A."/>
            <person name="da Costa M.S."/>
            <person name="Rainey F.A."/>
            <person name="Empadinhas N."/>
            <person name="Jolivet E."/>
            <person name="Battista J.R."/>
            <person name="Richardson P."/>
        </authorList>
    </citation>
    <scope>NUCLEOTIDE SEQUENCE [LARGE SCALE GENOMIC DNA]</scope>
    <source>
        <strain evidence="9">DSM 9941 / NBRC 16129 / PRD-1</strain>
    </source>
</reference>
<dbReference type="Proteomes" id="UP000006637">
    <property type="component" value="Chromosome"/>
</dbReference>